<proteinExistence type="predicted"/>
<name>A0A9P9G869_FUSRE</name>
<dbReference type="RefSeq" id="XP_046044137.1">
    <property type="nucleotide sequence ID" value="XM_046193937.1"/>
</dbReference>
<evidence type="ECO:0000256" key="1">
    <source>
        <dbReference type="SAM" id="Phobius"/>
    </source>
</evidence>
<gene>
    <name evidence="2" type="ORF">BKA55DRAFT_580140</name>
</gene>
<reference evidence="2" key="1">
    <citation type="journal article" date="2021" name="Nat. Commun.">
        <title>Genetic determinants of endophytism in the Arabidopsis root mycobiome.</title>
        <authorList>
            <person name="Mesny F."/>
            <person name="Miyauchi S."/>
            <person name="Thiergart T."/>
            <person name="Pickel B."/>
            <person name="Atanasova L."/>
            <person name="Karlsson M."/>
            <person name="Huettel B."/>
            <person name="Barry K.W."/>
            <person name="Haridas S."/>
            <person name="Chen C."/>
            <person name="Bauer D."/>
            <person name="Andreopoulos W."/>
            <person name="Pangilinan J."/>
            <person name="LaButti K."/>
            <person name="Riley R."/>
            <person name="Lipzen A."/>
            <person name="Clum A."/>
            <person name="Drula E."/>
            <person name="Henrissat B."/>
            <person name="Kohler A."/>
            <person name="Grigoriev I.V."/>
            <person name="Martin F.M."/>
            <person name="Hacquard S."/>
        </authorList>
    </citation>
    <scope>NUCLEOTIDE SEQUENCE</scope>
    <source>
        <strain evidence="2">MPI-CAGE-AT-0023</strain>
    </source>
</reference>
<keyword evidence="1" id="KW-0472">Membrane</keyword>
<sequence length="100" mass="11238">MAVIDLIYSRNDALDVNPQGDQSHLSEGGSNWLWAVMACFSLAFLVYYALSFRLPWLSNWAPVFLSSSAALKSNKSNPGSYFRNLIVRDAGFVGRLFDWI</sequence>
<dbReference type="SUPFAM" id="SSF81321">
    <property type="entry name" value="Family A G protein-coupled receptor-like"/>
    <property type="match status" value="1"/>
</dbReference>
<dbReference type="Proteomes" id="UP000720189">
    <property type="component" value="Unassembled WGS sequence"/>
</dbReference>
<evidence type="ECO:0000313" key="2">
    <source>
        <dbReference type="EMBL" id="KAH7233792.1"/>
    </source>
</evidence>
<dbReference type="AlphaFoldDB" id="A0A9P9G869"/>
<dbReference type="GeneID" id="70223891"/>
<organism evidence="2 3">
    <name type="scientific">Fusarium redolens</name>
    <dbReference type="NCBI Taxonomy" id="48865"/>
    <lineage>
        <taxon>Eukaryota</taxon>
        <taxon>Fungi</taxon>
        <taxon>Dikarya</taxon>
        <taxon>Ascomycota</taxon>
        <taxon>Pezizomycotina</taxon>
        <taxon>Sordariomycetes</taxon>
        <taxon>Hypocreomycetidae</taxon>
        <taxon>Hypocreales</taxon>
        <taxon>Nectriaceae</taxon>
        <taxon>Fusarium</taxon>
        <taxon>Fusarium redolens species complex</taxon>
    </lineage>
</organism>
<keyword evidence="1" id="KW-1133">Transmembrane helix</keyword>
<keyword evidence="1" id="KW-0812">Transmembrane</keyword>
<accession>A0A9P9G869</accession>
<dbReference type="EMBL" id="JAGMUX010000018">
    <property type="protein sequence ID" value="KAH7233792.1"/>
    <property type="molecule type" value="Genomic_DNA"/>
</dbReference>
<dbReference type="OrthoDB" id="5097194at2759"/>
<protein>
    <submittedName>
        <fullName evidence="2">Uncharacterized protein</fullName>
    </submittedName>
</protein>
<keyword evidence="3" id="KW-1185">Reference proteome</keyword>
<evidence type="ECO:0000313" key="3">
    <source>
        <dbReference type="Proteomes" id="UP000720189"/>
    </source>
</evidence>
<comment type="caution">
    <text evidence="2">The sequence shown here is derived from an EMBL/GenBank/DDBJ whole genome shotgun (WGS) entry which is preliminary data.</text>
</comment>
<feature type="transmembrane region" description="Helical" evidence="1">
    <location>
        <begin position="32"/>
        <end position="50"/>
    </location>
</feature>